<evidence type="ECO:0000259" key="1">
    <source>
        <dbReference type="Pfam" id="PF02625"/>
    </source>
</evidence>
<dbReference type="Gene3D" id="3.40.50.720">
    <property type="entry name" value="NAD(P)-binding Rossmann-like Domain"/>
    <property type="match status" value="1"/>
</dbReference>
<gene>
    <name evidence="3" type="ORF">D3Y57_07305</name>
</gene>
<organism evidence="3 4">
    <name type="scientific">Sphingomonas paeninsulae</name>
    <dbReference type="NCBI Taxonomy" id="2319844"/>
    <lineage>
        <taxon>Bacteria</taxon>
        <taxon>Pseudomonadati</taxon>
        <taxon>Pseudomonadota</taxon>
        <taxon>Alphaproteobacteria</taxon>
        <taxon>Sphingomonadales</taxon>
        <taxon>Sphingomonadaceae</taxon>
        <taxon>Sphingomonas</taxon>
    </lineage>
</organism>
<dbReference type="OrthoDB" id="9815497at2"/>
<feature type="domain" description="XdhC- CoxI" evidence="1">
    <location>
        <begin position="15"/>
        <end position="80"/>
    </location>
</feature>
<name>A0A494T8Z7_SPHPE</name>
<feature type="domain" description="XdhC Rossmann" evidence="2">
    <location>
        <begin position="161"/>
        <end position="302"/>
    </location>
</feature>
<dbReference type="InterPro" id="IPR003777">
    <property type="entry name" value="XdhC_CoxI"/>
</dbReference>
<accession>A0A494T8Z7</accession>
<dbReference type="InterPro" id="IPR052698">
    <property type="entry name" value="MoCofactor_Util/Proc"/>
</dbReference>
<evidence type="ECO:0000313" key="3">
    <source>
        <dbReference type="EMBL" id="AYJ85817.1"/>
    </source>
</evidence>
<dbReference type="Proteomes" id="UP000276254">
    <property type="component" value="Chromosome"/>
</dbReference>
<dbReference type="Pfam" id="PF02625">
    <property type="entry name" value="XdhC_CoxI"/>
    <property type="match status" value="1"/>
</dbReference>
<dbReference type="EMBL" id="CP032829">
    <property type="protein sequence ID" value="AYJ85817.1"/>
    <property type="molecule type" value="Genomic_DNA"/>
</dbReference>
<keyword evidence="4" id="KW-1185">Reference proteome</keyword>
<evidence type="ECO:0000313" key="4">
    <source>
        <dbReference type="Proteomes" id="UP000276254"/>
    </source>
</evidence>
<dbReference type="AlphaFoldDB" id="A0A494T8Z7"/>
<protein>
    <submittedName>
        <fullName evidence="3">XdhC family protein</fullName>
    </submittedName>
</protein>
<proteinExistence type="predicted"/>
<dbReference type="InterPro" id="IPR027051">
    <property type="entry name" value="XdhC_Rossmann_dom"/>
</dbReference>
<dbReference type="Pfam" id="PF13478">
    <property type="entry name" value="XdhC_C"/>
    <property type="match status" value="1"/>
</dbReference>
<sequence>MKNAAFILRFLADAAARGERSALVTLTDVIGRASRAPGTQMAVSETGAFAGSLSGGCVEAAVVGEAKRVIASGIAETLRLGDGSPFIDIKLPCGGGIDLLIAPAPPVAIIDEARRLLSDRMAITLSIGRDGSTSVELQQGIGRSEWRNGVFRVVHHPDLRLVIIGHGEETRALAALAIAYGVGVSVLTPDKTLANTLDASGMEANYLKTLNHSVWLKTDRYTAVVFLFHDHDWEQALLEQALQQDGFFIGAMGSRATQALRIEALHDRGVAQANIDRLVGPIGLVPATRDPETLALSALAQIAMHYDEAYNTDRRPTISITADAAE</sequence>
<evidence type="ECO:0000259" key="2">
    <source>
        <dbReference type="Pfam" id="PF13478"/>
    </source>
</evidence>
<dbReference type="RefSeq" id="WP_121152442.1">
    <property type="nucleotide sequence ID" value="NZ_CP032829.1"/>
</dbReference>
<dbReference type="PANTHER" id="PTHR30388">
    <property type="entry name" value="ALDEHYDE OXIDOREDUCTASE MOLYBDENUM COFACTOR ASSEMBLY PROTEIN"/>
    <property type="match status" value="1"/>
</dbReference>
<reference evidence="3 4" key="1">
    <citation type="submission" date="2018-09" db="EMBL/GenBank/DDBJ databases">
        <title>Sphingomonas peninsula sp. nov., isolated from fildes peninsula, Antarctic soil.</title>
        <authorList>
            <person name="Yingchao G."/>
        </authorList>
    </citation>
    <scope>NUCLEOTIDE SEQUENCE [LARGE SCALE GENOMIC DNA]</scope>
    <source>
        <strain evidence="3 4">YZ-8</strain>
    </source>
</reference>
<dbReference type="KEGG" id="spha:D3Y57_07305"/>
<dbReference type="PANTHER" id="PTHR30388:SF4">
    <property type="entry name" value="MOLYBDENUM COFACTOR INSERTION CHAPERONE PAOD"/>
    <property type="match status" value="1"/>
</dbReference>